<keyword evidence="10" id="KW-1185">Reference proteome</keyword>
<feature type="domain" description="Bacterial surface antigen (D15)" evidence="8">
    <location>
        <begin position="375"/>
        <end position="660"/>
    </location>
</feature>
<keyword evidence="3" id="KW-0812">Transmembrane</keyword>
<name>A0ABY4EBR8_VITST</name>
<keyword evidence="4 7" id="KW-0732">Signal</keyword>
<dbReference type="Gene3D" id="2.40.160.50">
    <property type="entry name" value="membrane protein fhac: a member of the omp85/tpsb transporter family"/>
    <property type="match status" value="1"/>
</dbReference>
<dbReference type="RefSeq" id="WP_019959359.1">
    <property type="nucleotide sequence ID" value="NZ_CP091512.1"/>
</dbReference>
<keyword evidence="5" id="KW-0472">Membrane</keyword>
<evidence type="ECO:0000256" key="2">
    <source>
        <dbReference type="ARBA" id="ARBA00022452"/>
    </source>
</evidence>
<dbReference type="Pfam" id="PF01103">
    <property type="entry name" value="Omp85"/>
    <property type="match status" value="1"/>
</dbReference>
<keyword evidence="6" id="KW-0998">Cell outer membrane</keyword>
<organism evidence="9 10">
    <name type="scientific">Vitreoscilla stercoraria</name>
    <dbReference type="NCBI Taxonomy" id="61"/>
    <lineage>
        <taxon>Bacteria</taxon>
        <taxon>Pseudomonadati</taxon>
        <taxon>Pseudomonadota</taxon>
        <taxon>Betaproteobacteria</taxon>
        <taxon>Neisseriales</taxon>
        <taxon>Neisseriaceae</taxon>
        <taxon>Vitreoscilla</taxon>
    </lineage>
</organism>
<evidence type="ECO:0000313" key="10">
    <source>
        <dbReference type="Proteomes" id="UP000832034"/>
    </source>
</evidence>
<comment type="subcellular location">
    <subcellularLocation>
        <location evidence="1">Membrane</location>
    </subcellularLocation>
</comment>
<dbReference type="PANTHER" id="PTHR12815">
    <property type="entry name" value="SORTING AND ASSEMBLY MACHINERY SAMM50 PROTEIN FAMILY MEMBER"/>
    <property type="match status" value="1"/>
</dbReference>
<evidence type="ECO:0000256" key="1">
    <source>
        <dbReference type="ARBA" id="ARBA00004370"/>
    </source>
</evidence>
<dbReference type="InterPro" id="IPR000184">
    <property type="entry name" value="Bac_surfAg_D15"/>
</dbReference>
<sequence length="660" mass="73725">MKRVTFLLSFRAVAWMPLILCPMALLPSSVLASQIASDNALSDALQSNWSEVTVSVRPFSIAEQEYLNEQAKERGKNVKDVTPPNPSELQYAVVVEVDNSEAKDMLEEHLPLIVQQQMNSDIDAEQIQFLVDDTPQDAKDMLDTLGYFNAVVRVKTDSLPYVVQVDLGKRVFITSAQVNLDGPVLDDEKLGEYFANVMSGWTAKEGEPFLQSTWSGSKSAAVSGMRRKQYPLAQMTQSQALIDPAAATAVMTATIDSKKPIFFGALDVSINEISLPNGEKTNQKPRYPENIVRNLAPFQQSDVYDSDKVVDFQNALEQDSHYSSVMVTPQFNRLQDDQVPVLVTVQEVPRQKFDAGLNFDSEDSHGIRLGYEHYNVLNRGYVGSSFVSYNKYEQSFGIGLSHPREFGSSYNMASLNYKNGTVQRVKTESWNAGLWNVKEFDNSERRLGLEFYRDDSHVENGPDFGVNYATMLTASWRYNRVQTSIRPQNGYYVYGKIGATLGSVLSSASMQMVRADTAYYYTPEQKKYGTFIVKGRAGVVNVSDELNAPQSLLFRTGGATSVRGYEHESIGITGYQDAVIGGKVMGVASLEYQYPIKDNYALALFHDMGDVANRFDEFKIQHGTGIGARWFSPFAPIAFDLAYGHEDQKIRWYIGLGTSF</sequence>
<evidence type="ECO:0000313" key="9">
    <source>
        <dbReference type="EMBL" id="UOO92355.1"/>
    </source>
</evidence>
<feature type="chain" id="PRO_5045582486" evidence="7">
    <location>
        <begin position="33"/>
        <end position="660"/>
    </location>
</feature>
<proteinExistence type="predicted"/>
<dbReference type="Proteomes" id="UP000832034">
    <property type="component" value="Chromosome"/>
</dbReference>
<evidence type="ECO:0000256" key="7">
    <source>
        <dbReference type="SAM" id="SignalP"/>
    </source>
</evidence>
<evidence type="ECO:0000259" key="8">
    <source>
        <dbReference type="Pfam" id="PF01103"/>
    </source>
</evidence>
<feature type="signal peptide" evidence="7">
    <location>
        <begin position="1"/>
        <end position="32"/>
    </location>
</feature>
<evidence type="ECO:0000256" key="4">
    <source>
        <dbReference type="ARBA" id="ARBA00022729"/>
    </source>
</evidence>
<dbReference type="PANTHER" id="PTHR12815:SF47">
    <property type="entry name" value="TRANSLOCATION AND ASSEMBLY MODULE SUBUNIT TAMA"/>
    <property type="match status" value="1"/>
</dbReference>
<accession>A0ABY4EBR8</accession>
<protein>
    <submittedName>
        <fullName evidence="9">Autotransporter assembly complex protein TamA</fullName>
    </submittedName>
</protein>
<dbReference type="EMBL" id="CP091512">
    <property type="protein sequence ID" value="UOO92355.1"/>
    <property type="molecule type" value="Genomic_DNA"/>
</dbReference>
<evidence type="ECO:0000256" key="3">
    <source>
        <dbReference type="ARBA" id="ARBA00022692"/>
    </source>
</evidence>
<evidence type="ECO:0000256" key="6">
    <source>
        <dbReference type="ARBA" id="ARBA00023237"/>
    </source>
</evidence>
<gene>
    <name evidence="9" type="ORF">LVJ81_12210</name>
</gene>
<dbReference type="Gene3D" id="3.10.20.310">
    <property type="entry name" value="membrane protein fhac"/>
    <property type="match status" value="2"/>
</dbReference>
<dbReference type="InterPro" id="IPR039910">
    <property type="entry name" value="D15-like"/>
</dbReference>
<reference evidence="9" key="2">
    <citation type="journal article" date="2022" name="Res Sq">
        <title>Evolution of multicellular longitudinally dividing oral cavity symbionts (Neisseriaceae).</title>
        <authorList>
            <person name="Nyongesa S."/>
            <person name="Weber P."/>
            <person name="Bernet E."/>
            <person name="Pullido F."/>
            <person name="Nieckarz M."/>
            <person name="Delaby M."/>
            <person name="Nieves C."/>
            <person name="Viehboeck T."/>
            <person name="Krause N."/>
            <person name="Rivera-Millot A."/>
            <person name="Nakamura A."/>
            <person name="Vischer N."/>
            <person name="VanNieuwenhze M."/>
            <person name="Brun Y."/>
            <person name="Cava F."/>
            <person name="Bulgheresi S."/>
            <person name="Veyrier F."/>
        </authorList>
    </citation>
    <scope>NUCLEOTIDE SEQUENCE</scope>
    <source>
        <strain evidence="9">SAG 1488-6</strain>
    </source>
</reference>
<evidence type="ECO:0000256" key="5">
    <source>
        <dbReference type="ARBA" id="ARBA00023136"/>
    </source>
</evidence>
<keyword evidence="2" id="KW-1134">Transmembrane beta strand</keyword>
<reference evidence="9" key="1">
    <citation type="submission" date="2021-12" db="EMBL/GenBank/DDBJ databases">
        <authorList>
            <person name="Veyrier F.J."/>
        </authorList>
    </citation>
    <scope>NUCLEOTIDE SEQUENCE</scope>
    <source>
        <strain evidence="9">SAG 1488-6</strain>
    </source>
</reference>